<keyword evidence="5" id="KW-1185">Reference proteome</keyword>
<sequence>MGRSCILLLLLLYALNNLIISIAVSDSSMPRMTGQVRVTPVSSGAVLVRTQEEEDRSRERMDVEINDYPGSGPNNRHTPPLEGN</sequence>
<keyword evidence="2" id="KW-0732">Signal</keyword>
<dbReference type="AlphaFoldDB" id="A0A835QX82"/>
<feature type="signal peptide" evidence="2">
    <location>
        <begin position="1"/>
        <end position="21"/>
    </location>
</feature>
<dbReference type="Proteomes" id="UP000639772">
    <property type="component" value="Chromosome 6"/>
</dbReference>
<dbReference type="EMBL" id="JADCNM010000006">
    <property type="protein sequence ID" value="KAG0477914.1"/>
    <property type="molecule type" value="Genomic_DNA"/>
</dbReference>
<evidence type="ECO:0000313" key="3">
    <source>
        <dbReference type="EMBL" id="KAG0476204.1"/>
    </source>
</evidence>
<evidence type="ECO:0000256" key="1">
    <source>
        <dbReference type="SAM" id="MobiDB-lite"/>
    </source>
</evidence>
<organism evidence="4 6">
    <name type="scientific">Vanilla planifolia</name>
    <name type="common">Vanilla</name>
    <dbReference type="NCBI Taxonomy" id="51239"/>
    <lineage>
        <taxon>Eukaryota</taxon>
        <taxon>Viridiplantae</taxon>
        <taxon>Streptophyta</taxon>
        <taxon>Embryophyta</taxon>
        <taxon>Tracheophyta</taxon>
        <taxon>Spermatophyta</taxon>
        <taxon>Magnoliopsida</taxon>
        <taxon>Liliopsida</taxon>
        <taxon>Asparagales</taxon>
        <taxon>Orchidaceae</taxon>
        <taxon>Vanilloideae</taxon>
        <taxon>Vanilleae</taxon>
        <taxon>Vanilla</taxon>
    </lineage>
</organism>
<evidence type="ECO:0000256" key="2">
    <source>
        <dbReference type="SAM" id="SignalP"/>
    </source>
</evidence>
<feature type="chain" id="PRO_5036240316" evidence="2">
    <location>
        <begin position="22"/>
        <end position="84"/>
    </location>
</feature>
<dbReference type="OrthoDB" id="784973at2759"/>
<dbReference type="EMBL" id="JADCNL010000006">
    <property type="protein sequence ID" value="KAG0476204.1"/>
    <property type="molecule type" value="Genomic_DNA"/>
</dbReference>
<evidence type="ECO:0000313" key="6">
    <source>
        <dbReference type="Proteomes" id="UP000639772"/>
    </source>
</evidence>
<name>A0A835QX82_VANPL</name>
<comment type="caution">
    <text evidence="4">The sequence shown here is derived from an EMBL/GenBank/DDBJ whole genome shotgun (WGS) entry which is preliminary data.</text>
</comment>
<proteinExistence type="predicted"/>
<feature type="region of interest" description="Disordered" evidence="1">
    <location>
        <begin position="48"/>
        <end position="84"/>
    </location>
</feature>
<reference evidence="5 6" key="1">
    <citation type="journal article" date="2020" name="Nat. Food">
        <title>A phased Vanilla planifolia genome enables genetic improvement of flavour and production.</title>
        <authorList>
            <person name="Hasing T."/>
            <person name="Tang H."/>
            <person name="Brym M."/>
            <person name="Khazi F."/>
            <person name="Huang T."/>
            <person name="Chambers A.H."/>
        </authorList>
    </citation>
    <scope>NUCLEOTIDE SEQUENCE [LARGE SCALE GENOMIC DNA]</scope>
    <source>
        <tissue evidence="4">Leaf</tissue>
    </source>
</reference>
<dbReference type="PANTHER" id="PTHR33474:SF2">
    <property type="entry name" value="TRANSMEMBRANE PROTEIN"/>
    <property type="match status" value="1"/>
</dbReference>
<evidence type="ECO:0000313" key="5">
    <source>
        <dbReference type="Proteomes" id="UP000636800"/>
    </source>
</evidence>
<protein>
    <submittedName>
        <fullName evidence="4">Uncharacterized protein</fullName>
    </submittedName>
</protein>
<dbReference type="PANTHER" id="PTHR33474">
    <property type="entry name" value="TRANSMEMBRANE PROTEIN"/>
    <property type="match status" value="1"/>
</dbReference>
<dbReference type="Proteomes" id="UP000636800">
    <property type="component" value="Chromosome 6"/>
</dbReference>
<accession>A0A835QX82</accession>
<gene>
    <name evidence="4" type="ORF">HPP92_012633</name>
    <name evidence="3" type="ORF">HPP92_013045</name>
</gene>
<evidence type="ECO:0000313" key="4">
    <source>
        <dbReference type="EMBL" id="KAG0477914.1"/>
    </source>
</evidence>